<dbReference type="EMBL" id="BSSV01000002">
    <property type="protein sequence ID" value="GLX84818.1"/>
    <property type="molecule type" value="Genomic_DNA"/>
</dbReference>
<proteinExistence type="predicted"/>
<dbReference type="Pfam" id="PF07589">
    <property type="entry name" value="PEP-CTERM"/>
    <property type="match status" value="1"/>
</dbReference>
<feature type="chain" id="PRO_5045198536" description="Ice-binding protein C-terminal domain-containing protein" evidence="1">
    <location>
        <begin position="18"/>
        <end position="277"/>
    </location>
</feature>
<dbReference type="InterPro" id="IPR013424">
    <property type="entry name" value="Ice-binding_C"/>
</dbReference>
<comment type="caution">
    <text evidence="3">The sequence shown here is derived from an EMBL/GenBank/DDBJ whole genome shotgun (WGS) entry which is preliminary data.</text>
</comment>
<accession>A0ABQ6H9M1</accession>
<sequence>MKSFASVLFLTALSANADSYTISFDEDGLRAPTGGNQCTGSCSKKYKYNKGQIIDEEFTSTGHIGSLGGVDVTFWAQTSWDNWGSSDVSGDPNAFDNANSDLFLTLFNTDATWATQDEDLKVGQGNVAIIHERNEQCKLKWNNGKGLCKDPDDRYSGDNPHGGFIFVEFSEAVSLKSIDLADMEDGPNQRGSFSFYGSAGNMIDGVEMMTVTGNKGYVTQNFSLSETISYLVIRMQGSGGFKNLSFEKSNVAQVPEPATVALFGLALLLIYRQRATS</sequence>
<evidence type="ECO:0000256" key="1">
    <source>
        <dbReference type="SAM" id="SignalP"/>
    </source>
</evidence>
<protein>
    <recommendedName>
        <fullName evidence="2">Ice-binding protein C-terminal domain-containing protein</fullName>
    </recommendedName>
</protein>
<name>A0ABQ6H9M1_9GAMM</name>
<evidence type="ECO:0000313" key="3">
    <source>
        <dbReference type="EMBL" id="GLX84818.1"/>
    </source>
</evidence>
<dbReference type="NCBIfam" id="TIGR02595">
    <property type="entry name" value="PEP_CTERM"/>
    <property type="match status" value="1"/>
</dbReference>
<evidence type="ECO:0000259" key="2">
    <source>
        <dbReference type="Pfam" id="PF07589"/>
    </source>
</evidence>
<gene>
    <name evidence="3" type="ORF">tloyanaT_10700</name>
</gene>
<keyword evidence="4" id="KW-1185">Reference proteome</keyword>
<organism evidence="3 4">
    <name type="scientific">Thalassotalea loyana</name>
    <dbReference type="NCBI Taxonomy" id="280483"/>
    <lineage>
        <taxon>Bacteria</taxon>
        <taxon>Pseudomonadati</taxon>
        <taxon>Pseudomonadota</taxon>
        <taxon>Gammaproteobacteria</taxon>
        <taxon>Alteromonadales</taxon>
        <taxon>Colwelliaceae</taxon>
        <taxon>Thalassotalea</taxon>
    </lineage>
</organism>
<feature type="signal peptide" evidence="1">
    <location>
        <begin position="1"/>
        <end position="17"/>
    </location>
</feature>
<keyword evidence="1" id="KW-0732">Signal</keyword>
<feature type="domain" description="Ice-binding protein C-terminal" evidence="2">
    <location>
        <begin position="253"/>
        <end position="274"/>
    </location>
</feature>
<dbReference type="Proteomes" id="UP001157134">
    <property type="component" value="Unassembled WGS sequence"/>
</dbReference>
<evidence type="ECO:0000313" key="4">
    <source>
        <dbReference type="Proteomes" id="UP001157134"/>
    </source>
</evidence>
<dbReference type="RefSeq" id="WP_284296505.1">
    <property type="nucleotide sequence ID" value="NZ_BSSV01000002.1"/>
</dbReference>
<reference evidence="3 4" key="1">
    <citation type="submission" date="2023-03" db="EMBL/GenBank/DDBJ databases">
        <title>Thalassotalea loyana LMG 22536T draft genome sequence.</title>
        <authorList>
            <person name="Sawabe T."/>
        </authorList>
    </citation>
    <scope>NUCLEOTIDE SEQUENCE [LARGE SCALE GENOMIC DNA]</scope>
    <source>
        <strain evidence="3 4">LMG 22536</strain>
    </source>
</reference>